<evidence type="ECO:0000256" key="4">
    <source>
        <dbReference type="ARBA" id="ARBA00023235"/>
    </source>
</evidence>
<keyword evidence="4 8" id="KW-0413">Isomerase</keyword>
<feature type="binding site" evidence="7">
    <location>
        <position position="243"/>
    </location>
    <ligand>
        <name>Mg(2+)</name>
        <dbReference type="ChEBI" id="CHEBI:18420"/>
    </ligand>
</feature>
<dbReference type="Gene3D" id="3.20.20.120">
    <property type="entry name" value="Enolase-like C-terminal domain"/>
    <property type="match status" value="1"/>
</dbReference>
<proteinExistence type="inferred from homology"/>
<feature type="binding site" evidence="6">
    <location>
        <position position="323"/>
    </location>
    <ligand>
        <name>substrate</name>
    </ligand>
</feature>
<dbReference type="GO" id="GO:0016855">
    <property type="term" value="F:racemase and epimerase activity, acting on amino acids and derivatives"/>
    <property type="evidence" value="ECO:0007669"/>
    <property type="project" value="UniProtKB-UniRule"/>
</dbReference>
<evidence type="ECO:0000313" key="10">
    <source>
        <dbReference type="EMBL" id="KXI30049.1"/>
    </source>
</evidence>
<keyword evidence="3 7" id="KW-0460">Magnesium</keyword>
<accession>A0A136A4A8</accession>
<feature type="active site" description="Proton acceptor; specific for (R)-substrate epimerization" evidence="5">
    <location>
        <position position="162"/>
    </location>
</feature>
<dbReference type="Pfam" id="PF02746">
    <property type="entry name" value="MR_MLE_N"/>
    <property type="match status" value="1"/>
</dbReference>
<comment type="cofactor">
    <cofactor evidence="7 8">
        <name>Mg(2+)</name>
        <dbReference type="ChEBI" id="CHEBI:18420"/>
    </cofactor>
    <text evidence="7 8">Binds 1 Mg(2+) ion per subunit.</text>
</comment>
<evidence type="ECO:0000256" key="7">
    <source>
        <dbReference type="PIRSR" id="PIRSR634603-3"/>
    </source>
</evidence>
<comment type="similarity">
    <text evidence="1 8">Belongs to the mandelate racemase/muconate lactonizing enzyme family.</text>
</comment>
<dbReference type="EC" id="5.1.1.-" evidence="8"/>
<evidence type="ECO:0000256" key="2">
    <source>
        <dbReference type="ARBA" id="ARBA00022723"/>
    </source>
</evidence>
<evidence type="ECO:0000313" key="11">
    <source>
        <dbReference type="Proteomes" id="UP000070299"/>
    </source>
</evidence>
<feature type="binding site" evidence="6">
    <location>
        <position position="295"/>
    </location>
    <ligand>
        <name>substrate</name>
    </ligand>
</feature>
<dbReference type="InterPro" id="IPR013341">
    <property type="entry name" value="Mandelate_racemase_N_dom"/>
</dbReference>
<protein>
    <recommendedName>
        <fullName evidence="8">Dipeptide epimerase</fullName>
        <ecNumber evidence="8">5.1.1.-</ecNumber>
    </recommendedName>
</protein>
<dbReference type="InterPro" id="IPR036849">
    <property type="entry name" value="Enolase-like_C_sf"/>
</dbReference>
<evidence type="ECO:0000256" key="8">
    <source>
        <dbReference type="RuleBase" id="RU366006"/>
    </source>
</evidence>
<feature type="binding site" evidence="6">
    <location>
        <position position="321"/>
    </location>
    <ligand>
        <name>substrate</name>
    </ligand>
</feature>
<feature type="binding site" evidence="6">
    <location>
        <position position="135"/>
    </location>
    <ligand>
        <name>substrate</name>
    </ligand>
</feature>
<dbReference type="OrthoDB" id="9796450at2"/>
<dbReference type="SFLD" id="SFLDF00009">
    <property type="entry name" value="o-succinylbenzoate_synthase"/>
    <property type="match status" value="1"/>
</dbReference>
<feature type="domain" description="Mandelate racemase/muconate lactonizing enzyme C-terminal" evidence="9">
    <location>
        <begin position="141"/>
        <end position="239"/>
    </location>
</feature>
<dbReference type="RefSeq" id="WP_068373734.1">
    <property type="nucleotide sequence ID" value="NZ_LSNE01000003.1"/>
</dbReference>
<feature type="binding site" evidence="7">
    <location>
        <position position="218"/>
    </location>
    <ligand>
        <name>Mg(2+)</name>
        <dbReference type="ChEBI" id="CHEBI:18420"/>
    </ligand>
</feature>
<feature type="active site" description="Proton acceptor; specific for (S)-substrate epimerization" evidence="5">
    <location>
        <position position="267"/>
    </location>
</feature>
<dbReference type="SUPFAM" id="SSF54826">
    <property type="entry name" value="Enolase N-terminal domain-like"/>
    <property type="match status" value="1"/>
</dbReference>
<dbReference type="Proteomes" id="UP000070299">
    <property type="component" value="Unassembled WGS sequence"/>
</dbReference>
<dbReference type="InterPro" id="IPR029017">
    <property type="entry name" value="Enolase-like_N"/>
</dbReference>
<organism evidence="10 11">
    <name type="scientific">Paraglaciecola hydrolytica</name>
    <dbReference type="NCBI Taxonomy" id="1799789"/>
    <lineage>
        <taxon>Bacteria</taxon>
        <taxon>Pseudomonadati</taxon>
        <taxon>Pseudomonadota</taxon>
        <taxon>Gammaproteobacteria</taxon>
        <taxon>Alteromonadales</taxon>
        <taxon>Alteromonadaceae</taxon>
        <taxon>Paraglaciecola</taxon>
    </lineage>
</organism>
<feature type="binding site" evidence="6">
    <location>
        <position position="160"/>
    </location>
    <ligand>
        <name>substrate</name>
    </ligand>
</feature>
<dbReference type="SFLD" id="SFLDS00001">
    <property type="entry name" value="Enolase"/>
    <property type="match status" value="1"/>
</dbReference>
<feature type="binding site" evidence="7">
    <location>
        <position position="190"/>
    </location>
    <ligand>
        <name>Mg(2+)</name>
        <dbReference type="ChEBI" id="CHEBI:18420"/>
    </ligand>
</feature>
<evidence type="ECO:0000256" key="3">
    <source>
        <dbReference type="ARBA" id="ARBA00022842"/>
    </source>
</evidence>
<dbReference type="AlphaFoldDB" id="A0A136A4A8"/>
<gene>
    <name evidence="10" type="ORF">AX660_08585</name>
</gene>
<dbReference type="STRING" id="1799789.AX660_08585"/>
<sequence length="367" mass="39449">MKITAIRFAKLIVPLITPFKTAMRTVENITDLVVIVETDSGAVGYGSAASTPVITGDTHGSVYFAINNVIGPQIIGMDVEDINSICHKIQHAIVANNSAKAALEIAIYDLWGKLYQLPLFKLLGGGKSQLRTDVTISVDHIDKMLADANLAISQGFDILKIKIGTDIENDIARVEAIYQDVAKRAILRLDVNQGWTAKQTVYAMQKLEHLGVELELIEQPVKSKDIDGLRYISQRITTPIMADESAFSPLQVIELIHSGAADIINIKLMKSAGLSQAIKIADLAELHNIPCMIGCMLEGSIGVAAAAHLASAKSSSISLIDLDGPALGKYDPVQGGVNFNFSHITLSQGPGLGIESINGLQELTWPF</sequence>
<name>A0A136A4A8_9ALTE</name>
<dbReference type="FunFam" id="3.30.390.10:FF:000009">
    <property type="entry name" value="Hydrophobic dipeptide epimerase"/>
    <property type="match status" value="1"/>
</dbReference>
<feature type="binding site" evidence="6">
    <location>
        <position position="297"/>
    </location>
    <ligand>
        <name>substrate</name>
    </ligand>
</feature>
<dbReference type="SFLD" id="SFLDG00180">
    <property type="entry name" value="muconate_cycloisomerase"/>
    <property type="match status" value="1"/>
</dbReference>
<keyword evidence="2 7" id="KW-0479">Metal-binding</keyword>
<dbReference type="PANTHER" id="PTHR48073:SF2">
    <property type="entry name" value="O-SUCCINYLBENZOATE SYNTHASE"/>
    <property type="match status" value="1"/>
</dbReference>
<dbReference type="GO" id="GO:0046872">
    <property type="term" value="F:metal ion binding"/>
    <property type="evidence" value="ECO:0007669"/>
    <property type="project" value="UniProtKB-KW"/>
</dbReference>
<dbReference type="GO" id="GO:0006518">
    <property type="term" value="P:peptide metabolic process"/>
    <property type="evidence" value="ECO:0007669"/>
    <property type="project" value="UniProtKB-ARBA"/>
</dbReference>
<evidence type="ECO:0000256" key="6">
    <source>
        <dbReference type="PIRSR" id="PIRSR634603-2"/>
    </source>
</evidence>
<dbReference type="PANTHER" id="PTHR48073">
    <property type="entry name" value="O-SUCCINYLBENZOATE SYNTHASE-RELATED"/>
    <property type="match status" value="1"/>
</dbReference>
<dbReference type="Pfam" id="PF13378">
    <property type="entry name" value="MR_MLE_C"/>
    <property type="match status" value="1"/>
</dbReference>
<dbReference type="SUPFAM" id="SSF51604">
    <property type="entry name" value="Enolase C-terminal domain-like"/>
    <property type="match status" value="1"/>
</dbReference>
<keyword evidence="11" id="KW-1185">Reference proteome</keyword>
<comment type="caution">
    <text evidence="10">The sequence shown here is derived from an EMBL/GenBank/DDBJ whole genome shotgun (WGS) entry which is preliminary data.</text>
</comment>
<evidence type="ECO:0000256" key="5">
    <source>
        <dbReference type="PIRSR" id="PIRSR634603-1"/>
    </source>
</evidence>
<dbReference type="Gene3D" id="3.30.390.10">
    <property type="entry name" value="Enolase-like, N-terminal domain"/>
    <property type="match status" value="1"/>
</dbReference>
<reference evidence="11" key="1">
    <citation type="submission" date="2016-02" db="EMBL/GenBank/DDBJ databases">
        <authorList>
            <person name="Schultz-Johansen M."/>
            <person name="Glaring M.A."/>
            <person name="Bech P.K."/>
            <person name="Stougaard P."/>
        </authorList>
    </citation>
    <scope>NUCLEOTIDE SEQUENCE [LARGE SCALE GENOMIC DNA]</scope>
    <source>
        <strain evidence="11">S66</strain>
    </source>
</reference>
<dbReference type="SMART" id="SM00922">
    <property type="entry name" value="MR_MLE"/>
    <property type="match status" value="1"/>
</dbReference>
<feature type="binding site" evidence="6">
    <location>
        <position position="24"/>
    </location>
    <ligand>
        <name>substrate</name>
    </ligand>
</feature>
<dbReference type="InterPro" id="IPR013342">
    <property type="entry name" value="Mandelate_racemase_C"/>
</dbReference>
<evidence type="ECO:0000256" key="1">
    <source>
        <dbReference type="ARBA" id="ARBA00008031"/>
    </source>
</evidence>
<dbReference type="CDD" id="cd03319">
    <property type="entry name" value="L-Ala-DL-Glu_epimerase"/>
    <property type="match status" value="1"/>
</dbReference>
<dbReference type="InterPro" id="IPR029065">
    <property type="entry name" value="Enolase_C-like"/>
</dbReference>
<evidence type="ECO:0000259" key="9">
    <source>
        <dbReference type="SMART" id="SM00922"/>
    </source>
</evidence>
<dbReference type="EMBL" id="LSNE01000003">
    <property type="protein sequence ID" value="KXI30049.1"/>
    <property type="molecule type" value="Genomic_DNA"/>
</dbReference>
<dbReference type="InterPro" id="IPR034603">
    <property type="entry name" value="Dipeptide_epimerase"/>
</dbReference>